<proteinExistence type="inferred from homology"/>
<keyword evidence="3" id="KW-0324">Glycolysis</keyword>
<dbReference type="NCBIfam" id="TIGR00749">
    <property type="entry name" value="glk"/>
    <property type="match status" value="1"/>
</dbReference>
<dbReference type="InterPro" id="IPR003836">
    <property type="entry name" value="Glucokinase"/>
</dbReference>
<evidence type="ECO:0000256" key="4">
    <source>
        <dbReference type="RuleBase" id="RU004046"/>
    </source>
</evidence>
<feature type="binding site" evidence="3">
    <location>
        <begin position="14"/>
        <end position="19"/>
    </location>
    <ligand>
        <name>ATP</name>
        <dbReference type="ChEBI" id="CHEBI:30616"/>
    </ligand>
</feature>
<dbReference type="PANTHER" id="PTHR47690:SF1">
    <property type="entry name" value="GLUCOKINASE"/>
    <property type="match status" value="1"/>
</dbReference>
<dbReference type="EC" id="2.7.1.2" evidence="3"/>
<keyword evidence="3" id="KW-0067">ATP-binding</keyword>
<dbReference type="Proteomes" id="UP001549691">
    <property type="component" value="Unassembled WGS sequence"/>
</dbReference>
<sequence length="327" mass="33359">MSSGLVETYPRLLGDIGGTNARFALIEAPGAPISHLATLACADYAGPLEAIQAWRAQTAAPAPRNGAVGIANPVTGDELRLTNNPWAFSVEALRRALSLDRLIFVNDFTALALSLPHLNDAERRQVGGGSCIPGGSIGVIGPGTGLGVSGLIPSTGGYVPLGGEGGHVSLAPYTDEEFALLARLTREFGRISAERLLSGPGLITLYRGLASVRDLPAQDLDSAAITAAALAGSDALCAATLASFCALLGSCAGDLALTLGARGGIFIGGGIVPRLGAYFDQSDFRARFEAKGRFAAYMAQIPSYVITASNPALIGAAVALEQAVVKG</sequence>
<keyword evidence="3" id="KW-0963">Cytoplasm</keyword>
<name>A0ABV2TFZ5_9RHOO</name>
<organism evidence="5 6">
    <name type="scientific">Uliginosibacterium flavum</name>
    <dbReference type="NCBI Taxonomy" id="1396831"/>
    <lineage>
        <taxon>Bacteria</taxon>
        <taxon>Pseudomonadati</taxon>
        <taxon>Pseudomonadota</taxon>
        <taxon>Betaproteobacteria</taxon>
        <taxon>Rhodocyclales</taxon>
        <taxon>Zoogloeaceae</taxon>
        <taxon>Uliginosibacterium</taxon>
    </lineage>
</organism>
<keyword evidence="6" id="KW-1185">Reference proteome</keyword>
<dbReference type="SUPFAM" id="SSF53067">
    <property type="entry name" value="Actin-like ATPase domain"/>
    <property type="match status" value="1"/>
</dbReference>
<keyword evidence="3" id="KW-0547">Nucleotide-binding</keyword>
<comment type="subcellular location">
    <subcellularLocation>
        <location evidence="3">Cytoplasm</location>
    </subcellularLocation>
</comment>
<gene>
    <name evidence="3" type="primary">glk</name>
    <name evidence="5" type="ORF">ABXR19_01485</name>
</gene>
<dbReference type="InterPro" id="IPR043129">
    <property type="entry name" value="ATPase_NBD"/>
</dbReference>
<dbReference type="Pfam" id="PF02685">
    <property type="entry name" value="Glucokinase"/>
    <property type="match status" value="1"/>
</dbReference>
<reference evidence="5 6" key="1">
    <citation type="submission" date="2024-07" db="EMBL/GenBank/DDBJ databases">
        <title>Uliginosibacterium flavum JJ3220;KACC:17644.</title>
        <authorList>
            <person name="Kim M.K."/>
        </authorList>
    </citation>
    <scope>NUCLEOTIDE SEQUENCE [LARGE SCALE GENOMIC DNA]</scope>
    <source>
        <strain evidence="5 6">KACC:17644</strain>
    </source>
</reference>
<dbReference type="EMBL" id="JBEWZI010000001">
    <property type="protein sequence ID" value="MET7012841.1"/>
    <property type="molecule type" value="Genomic_DNA"/>
</dbReference>
<keyword evidence="1 3" id="KW-0808">Transferase</keyword>
<comment type="similarity">
    <text evidence="3 4">Belongs to the bacterial glucokinase family.</text>
</comment>
<protein>
    <recommendedName>
        <fullName evidence="3">Glucokinase</fullName>
        <ecNumber evidence="3">2.7.1.2</ecNumber>
    </recommendedName>
    <alternativeName>
        <fullName evidence="3">Glucose kinase</fullName>
    </alternativeName>
</protein>
<evidence type="ECO:0000313" key="5">
    <source>
        <dbReference type="EMBL" id="MET7012841.1"/>
    </source>
</evidence>
<dbReference type="Gene3D" id="3.40.367.20">
    <property type="match status" value="1"/>
</dbReference>
<dbReference type="PANTHER" id="PTHR47690">
    <property type="entry name" value="GLUCOKINASE"/>
    <property type="match status" value="1"/>
</dbReference>
<dbReference type="Gene3D" id="3.30.420.40">
    <property type="match status" value="1"/>
</dbReference>
<evidence type="ECO:0000256" key="2">
    <source>
        <dbReference type="ARBA" id="ARBA00022777"/>
    </source>
</evidence>
<comment type="catalytic activity">
    <reaction evidence="3">
        <text>D-glucose + ATP = D-glucose 6-phosphate + ADP + H(+)</text>
        <dbReference type="Rhea" id="RHEA:17825"/>
        <dbReference type="ChEBI" id="CHEBI:4167"/>
        <dbReference type="ChEBI" id="CHEBI:15378"/>
        <dbReference type="ChEBI" id="CHEBI:30616"/>
        <dbReference type="ChEBI" id="CHEBI:61548"/>
        <dbReference type="ChEBI" id="CHEBI:456216"/>
        <dbReference type="EC" id="2.7.1.2"/>
    </reaction>
</comment>
<evidence type="ECO:0000256" key="3">
    <source>
        <dbReference type="HAMAP-Rule" id="MF_00524"/>
    </source>
</evidence>
<dbReference type="CDD" id="cd24008">
    <property type="entry name" value="ASKHA_NBD_GLK"/>
    <property type="match status" value="1"/>
</dbReference>
<dbReference type="RefSeq" id="WP_354599299.1">
    <property type="nucleotide sequence ID" value="NZ_JBEWZI010000001.1"/>
</dbReference>
<evidence type="ECO:0000256" key="1">
    <source>
        <dbReference type="ARBA" id="ARBA00022679"/>
    </source>
</evidence>
<evidence type="ECO:0000313" key="6">
    <source>
        <dbReference type="Proteomes" id="UP001549691"/>
    </source>
</evidence>
<dbReference type="HAMAP" id="MF_00524">
    <property type="entry name" value="Glucokinase"/>
    <property type="match status" value="1"/>
</dbReference>
<comment type="caution">
    <text evidence="5">The sequence shown here is derived from an EMBL/GenBank/DDBJ whole genome shotgun (WGS) entry which is preliminary data.</text>
</comment>
<accession>A0ABV2TFZ5</accession>
<dbReference type="NCBIfam" id="NF001416">
    <property type="entry name" value="PRK00292.1-3"/>
    <property type="match status" value="1"/>
</dbReference>
<dbReference type="InterPro" id="IPR050201">
    <property type="entry name" value="Bacterial_glucokinase"/>
</dbReference>
<keyword evidence="2 3" id="KW-0418">Kinase</keyword>
<dbReference type="GO" id="GO:0004340">
    <property type="term" value="F:glucokinase activity"/>
    <property type="evidence" value="ECO:0007669"/>
    <property type="project" value="UniProtKB-EC"/>
</dbReference>